<evidence type="ECO:0000256" key="6">
    <source>
        <dbReference type="ARBA" id="ARBA00033271"/>
    </source>
</evidence>
<dbReference type="AlphaFoldDB" id="A4BKP2"/>
<dbReference type="InterPro" id="IPR010462">
    <property type="entry name" value="Ectoine_synth"/>
</dbReference>
<reference evidence="8 9" key="1">
    <citation type="submission" date="2006-02" db="EMBL/GenBank/DDBJ databases">
        <authorList>
            <person name="Pinhassi J."/>
            <person name="Pedros-Alio C."/>
            <person name="Ferriera S."/>
            <person name="Johnson J."/>
            <person name="Kravitz S."/>
            <person name="Halpern A."/>
            <person name="Remington K."/>
            <person name="Beeson K."/>
            <person name="Tran B."/>
            <person name="Rogers Y.-H."/>
            <person name="Friedman R."/>
            <person name="Venter J.C."/>
        </authorList>
    </citation>
    <scope>NUCLEOTIDE SEQUENCE [LARGE SCALE GENOMIC DNA]</scope>
    <source>
        <strain evidence="8 9">MED297</strain>
    </source>
</reference>
<dbReference type="EMBL" id="AAOE01000049">
    <property type="protein sequence ID" value="EAR07294.1"/>
    <property type="molecule type" value="Genomic_DNA"/>
</dbReference>
<evidence type="ECO:0000256" key="1">
    <source>
        <dbReference type="ARBA" id="ARBA00005181"/>
    </source>
</evidence>
<dbReference type="UniPathway" id="UPA00067">
    <property type="reaction ID" value="UER00123"/>
</dbReference>
<dbReference type="GO" id="GO:0033990">
    <property type="term" value="F:ectoine synthase activity"/>
    <property type="evidence" value="ECO:0007669"/>
    <property type="project" value="UniProtKB-EC"/>
</dbReference>
<keyword evidence="9" id="KW-1185">Reference proteome</keyword>
<name>A4BKP2_9GAMM</name>
<protein>
    <recommendedName>
        <fullName evidence="4">L-ectoine synthase</fullName>
        <ecNumber evidence="3">4.2.1.108</ecNumber>
    </recommendedName>
    <alternativeName>
        <fullName evidence="6">N-acetyldiaminobutyrate dehydratase</fullName>
    </alternativeName>
</protein>
<comment type="similarity">
    <text evidence="2">Belongs to the ectoine synthase family.</text>
</comment>
<comment type="catalytic activity">
    <reaction evidence="7">
        <text>(2S)-4-acetamido-2-aminobutanoate = L-ectoine + H2O</text>
        <dbReference type="Rhea" id="RHEA:17281"/>
        <dbReference type="ChEBI" id="CHEBI:15377"/>
        <dbReference type="ChEBI" id="CHEBI:58515"/>
        <dbReference type="ChEBI" id="CHEBI:58929"/>
        <dbReference type="EC" id="4.2.1.108"/>
    </reaction>
</comment>
<evidence type="ECO:0000256" key="4">
    <source>
        <dbReference type="ARBA" id="ARBA00019707"/>
    </source>
</evidence>
<dbReference type="STRING" id="314283.MED297_07261"/>
<proteinExistence type="inferred from homology"/>
<evidence type="ECO:0000313" key="8">
    <source>
        <dbReference type="EMBL" id="EAR07294.1"/>
    </source>
</evidence>
<evidence type="ECO:0000256" key="2">
    <source>
        <dbReference type="ARBA" id="ARBA00009637"/>
    </source>
</evidence>
<dbReference type="InterPro" id="IPR011051">
    <property type="entry name" value="RmlC_Cupin_sf"/>
</dbReference>
<dbReference type="Proteomes" id="UP000005953">
    <property type="component" value="Unassembled WGS sequence"/>
</dbReference>
<accession>A4BKP2</accession>
<dbReference type="PANTHER" id="PTHR39289">
    <property type="match status" value="1"/>
</dbReference>
<gene>
    <name evidence="8" type="ORF">MED297_07261</name>
</gene>
<dbReference type="PANTHER" id="PTHR39289:SF1">
    <property type="entry name" value="L-ECTOINE SYNTHASE"/>
    <property type="match status" value="1"/>
</dbReference>
<dbReference type="RefSeq" id="WP_008045381.1">
    <property type="nucleotide sequence ID" value="NZ_CH724152.1"/>
</dbReference>
<evidence type="ECO:0000313" key="9">
    <source>
        <dbReference type="Proteomes" id="UP000005953"/>
    </source>
</evidence>
<dbReference type="OrthoDB" id="9801830at2"/>
<organism evidence="8 9">
    <name type="scientific">Reinekea blandensis MED297</name>
    <dbReference type="NCBI Taxonomy" id="314283"/>
    <lineage>
        <taxon>Bacteria</taxon>
        <taxon>Pseudomonadati</taxon>
        <taxon>Pseudomonadota</taxon>
        <taxon>Gammaproteobacteria</taxon>
        <taxon>Oceanospirillales</taxon>
        <taxon>Saccharospirillaceae</taxon>
        <taxon>Reinekea</taxon>
    </lineage>
</organism>
<evidence type="ECO:0000256" key="7">
    <source>
        <dbReference type="ARBA" id="ARBA00048714"/>
    </source>
</evidence>
<dbReference type="GO" id="GO:0019491">
    <property type="term" value="P:ectoine biosynthetic process"/>
    <property type="evidence" value="ECO:0007669"/>
    <property type="project" value="UniProtKB-UniPathway"/>
</dbReference>
<comment type="pathway">
    <text evidence="1">Amine and polyamine biosynthesis; ectoine biosynthesis; L-ectoine from L-aspartate 4-semialdehyde: step 3/3.</text>
</comment>
<comment type="caution">
    <text evidence="8">The sequence shown here is derived from an EMBL/GenBank/DDBJ whole genome shotgun (WGS) entry which is preliminary data.</text>
</comment>
<dbReference type="HOGENOM" id="CLU_2595831_0_0_6"/>
<dbReference type="EC" id="4.2.1.108" evidence="3"/>
<keyword evidence="5" id="KW-0456">Lyase</keyword>
<dbReference type="InterPro" id="IPR014710">
    <property type="entry name" value="RmlC-like_jellyroll"/>
</dbReference>
<dbReference type="Gene3D" id="2.60.120.10">
    <property type="entry name" value="Jelly Rolls"/>
    <property type="match status" value="1"/>
</dbReference>
<sequence length="80" mass="9062">YQNHLESVYCISGRGEVETLADGKKYPIEPGTIYILDKNDKHMLRAFEEMKMACVFNPPLNGKEVHNADGAYELDAETIE</sequence>
<feature type="non-terminal residue" evidence="8">
    <location>
        <position position="1"/>
    </location>
</feature>
<dbReference type="SUPFAM" id="SSF51182">
    <property type="entry name" value="RmlC-like cupins"/>
    <property type="match status" value="1"/>
</dbReference>
<dbReference type="Pfam" id="PF06339">
    <property type="entry name" value="Ectoine_synth"/>
    <property type="match status" value="1"/>
</dbReference>
<evidence type="ECO:0000256" key="3">
    <source>
        <dbReference type="ARBA" id="ARBA00013192"/>
    </source>
</evidence>
<evidence type="ECO:0000256" key="5">
    <source>
        <dbReference type="ARBA" id="ARBA00023239"/>
    </source>
</evidence>